<evidence type="ECO:0000256" key="1">
    <source>
        <dbReference type="SAM" id="MobiDB-lite"/>
    </source>
</evidence>
<keyword evidence="3" id="KW-1185">Reference proteome</keyword>
<gene>
    <name evidence="2" type="ORF">HETIRDRAFT_119211</name>
</gene>
<dbReference type="HOGENOM" id="CLU_2292067_0_0_1"/>
<name>W4JQU1_HETIT</name>
<dbReference type="RefSeq" id="XP_009552141.1">
    <property type="nucleotide sequence ID" value="XM_009553846.1"/>
</dbReference>
<evidence type="ECO:0000313" key="3">
    <source>
        <dbReference type="Proteomes" id="UP000030671"/>
    </source>
</evidence>
<dbReference type="GeneID" id="20666637"/>
<accession>W4JQU1</accession>
<feature type="compositionally biased region" description="Polar residues" evidence="1">
    <location>
        <begin position="74"/>
        <end position="86"/>
    </location>
</feature>
<dbReference type="Proteomes" id="UP000030671">
    <property type="component" value="Unassembled WGS sequence"/>
</dbReference>
<dbReference type="AlphaFoldDB" id="W4JQU1"/>
<evidence type="ECO:0000313" key="2">
    <source>
        <dbReference type="EMBL" id="ETW75903.1"/>
    </source>
</evidence>
<protein>
    <submittedName>
        <fullName evidence="2">Uncharacterized protein</fullName>
    </submittedName>
</protein>
<organism evidence="2 3">
    <name type="scientific">Heterobasidion irregulare (strain TC 32-1)</name>
    <dbReference type="NCBI Taxonomy" id="747525"/>
    <lineage>
        <taxon>Eukaryota</taxon>
        <taxon>Fungi</taxon>
        <taxon>Dikarya</taxon>
        <taxon>Basidiomycota</taxon>
        <taxon>Agaricomycotina</taxon>
        <taxon>Agaricomycetes</taxon>
        <taxon>Russulales</taxon>
        <taxon>Bondarzewiaceae</taxon>
        <taxon>Heterobasidion</taxon>
        <taxon>Heterobasidion annosum species complex</taxon>
    </lineage>
</organism>
<dbReference type="KEGG" id="hir:HETIRDRAFT_119211"/>
<reference evidence="2 3" key="1">
    <citation type="journal article" date="2012" name="New Phytol.">
        <title>Insight into trade-off between wood decay and parasitism from the genome of a fungal forest pathogen.</title>
        <authorList>
            <person name="Olson A."/>
            <person name="Aerts A."/>
            <person name="Asiegbu F."/>
            <person name="Belbahri L."/>
            <person name="Bouzid O."/>
            <person name="Broberg A."/>
            <person name="Canback B."/>
            <person name="Coutinho P.M."/>
            <person name="Cullen D."/>
            <person name="Dalman K."/>
            <person name="Deflorio G."/>
            <person name="van Diepen L.T."/>
            <person name="Dunand C."/>
            <person name="Duplessis S."/>
            <person name="Durling M."/>
            <person name="Gonthier P."/>
            <person name="Grimwood J."/>
            <person name="Fossdal C.G."/>
            <person name="Hansson D."/>
            <person name="Henrissat B."/>
            <person name="Hietala A."/>
            <person name="Himmelstrand K."/>
            <person name="Hoffmeister D."/>
            <person name="Hogberg N."/>
            <person name="James T.Y."/>
            <person name="Karlsson M."/>
            <person name="Kohler A."/>
            <person name="Kues U."/>
            <person name="Lee Y.H."/>
            <person name="Lin Y.C."/>
            <person name="Lind M."/>
            <person name="Lindquist E."/>
            <person name="Lombard V."/>
            <person name="Lucas S."/>
            <person name="Lunden K."/>
            <person name="Morin E."/>
            <person name="Murat C."/>
            <person name="Park J."/>
            <person name="Raffaello T."/>
            <person name="Rouze P."/>
            <person name="Salamov A."/>
            <person name="Schmutz J."/>
            <person name="Solheim H."/>
            <person name="Stahlberg J."/>
            <person name="Velez H."/>
            <person name="de Vries R.P."/>
            <person name="Wiebenga A."/>
            <person name="Woodward S."/>
            <person name="Yakovlev I."/>
            <person name="Garbelotto M."/>
            <person name="Martin F."/>
            <person name="Grigoriev I.V."/>
            <person name="Stenlid J."/>
        </authorList>
    </citation>
    <scope>NUCLEOTIDE SEQUENCE [LARGE SCALE GENOMIC DNA]</scope>
    <source>
        <strain evidence="2 3">TC 32-1</strain>
    </source>
</reference>
<dbReference type="InParanoid" id="W4JQU1"/>
<feature type="region of interest" description="Disordered" evidence="1">
    <location>
        <begin position="74"/>
        <end position="101"/>
    </location>
</feature>
<proteinExistence type="predicted"/>
<dbReference type="EMBL" id="KI925465">
    <property type="protein sequence ID" value="ETW75903.1"/>
    <property type="molecule type" value="Genomic_DNA"/>
</dbReference>
<sequence length="101" mass="10428">MAEADATRALRYQDASTRARLPVSWLVRLLYADGHEYGASSGAGKGLGIGGAITPDSSALKTASLLKQCTTTAMRKASASVTTTAPKAQVGKSIVANDEDE</sequence>